<evidence type="ECO:0000259" key="1">
    <source>
        <dbReference type="SMART" id="SM00746"/>
    </source>
</evidence>
<dbReference type="OrthoDB" id="3078737at2"/>
<protein>
    <submittedName>
        <fullName evidence="2">MYM-type Zinc finger with FCS sequence motif-containing protein</fullName>
    </submittedName>
</protein>
<dbReference type="Proteomes" id="UP000184076">
    <property type="component" value="Unassembled WGS sequence"/>
</dbReference>
<dbReference type="RefSeq" id="WP_073039471.1">
    <property type="nucleotide sequence ID" value="NZ_FQVB01000020.1"/>
</dbReference>
<proteinExistence type="predicted"/>
<reference evidence="3" key="1">
    <citation type="submission" date="2016-11" db="EMBL/GenBank/DDBJ databases">
        <authorList>
            <person name="Varghese N."/>
            <person name="Submissions S."/>
        </authorList>
    </citation>
    <scope>NUCLEOTIDE SEQUENCE [LARGE SCALE GENOMIC DNA]</scope>
    <source>
        <strain evidence="3">DSM 9756</strain>
    </source>
</reference>
<dbReference type="AlphaFoldDB" id="A0A1M5CL73"/>
<name>A0A1M5CL73_9BACT</name>
<accession>A0A1M5CL73</accession>
<dbReference type="EMBL" id="FQVB01000020">
    <property type="protein sequence ID" value="SHF55347.1"/>
    <property type="molecule type" value="Genomic_DNA"/>
</dbReference>
<evidence type="ECO:0000313" key="2">
    <source>
        <dbReference type="EMBL" id="SHF55347.1"/>
    </source>
</evidence>
<dbReference type="InterPro" id="IPR011017">
    <property type="entry name" value="TRASH_dom"/>
</dbReference>
<keyword evidence="3" id="KW-1185">Reference proteome</keyword>
<dbReference type="STRING" id="1121391.SAMN02745206_02238"/>
<feature type="domain" description="TRASH" evidence="1">
    <location>
        <begin position="43"/>
        <end position="80"/>
    </location>
</feature>
<organism evidence="2 3">
    <name type="scientific">Desulfacinum infernum DSM 9756</name>
    <dbReference type="NCBI Taxonomy" id="1121391"/>
    <lineage>
        <taxon>Bacteria</taxon>
        <taxon>Pseudomonadati</taxon>
        <taxon>Thermodesulfobacteriota</taxon>
        <taxon>Syntrophobacteria</taxon>
        <taxon>Syntrophobacterales</taxon>
        <taxon>Syntrophobacteraceae</taxon>
        <taxon>Desulfacinum</taxon>
    </lineage>
</organism>
<gene>
    <name evidence="2" type="ORF">SAMN02745206_02238</name>
</gene>
<dbReference type="SMART" id="SM00746">
    <property type="entry name" value="TRASH"/>
    <property type="match status" value="1"/>
</dbReference>
<evidence type="ECO:0000313" key="3">
    <source>
        <dbReference type="Proteomes" id="UP000184076"/>
    </source>
</evidence>
<sequence length="90" mass="10381">MIRLLLYALIGYLLYRFLKPKLSGSRSEYEERSGDRDADLIKDPQCGTYFLKRHGVRARIKGKDVYFCSRQCRDSYLAGRKSSRGEPPGS</sequence>